<feature type="compositionally biased region" description="Basic and acidic residues" evidence="1">
    <location>
        <begin position="337"/>
        <end position="354"/>
    </location>
</feature>
<feature type="region of interest" description="Disordered" evidence="1">
    <location>
        <begin position="228"/>
        <end position="298"/>
    </location>
</feature>
<dbReference type="OrthoDB" id="5404004at2759"/>
<feature type="compositionally biased region" description="Basic and acidic residues" evidence="1">
    <location>
        <begin position="131"/>
        <end position="143"/>
    </location>
</feature>
<keyword evidence="3" id="KW-1185">Reference proteome</keyword>
<sequence>MMARGFGETAVDETGEMGIIAIGMTVGNPVVDQEILSVQPQVITTVSAPKDHDVEEQPPSHGLVRSKSKRWALFGRSKSTRVKYSDRSLTQPSLPLNATVTRTISNSVISREALSDDSQDAPFSSPRRSRERSLTEPAKRLERSLTAPGIPIAQRKAKLQRPEIPQRAAPAPPPENSLPSDPCSAQTLTRSPETFSREPLLDVEIPSITMERYSVMFAGLLERRGAASLARRQTRHEKFPALREDDAENDPPQQENLASRRKKSVDRGVAHQRPLRLDTVQGSPHSSPNASPAVPRTSNNVLADVVDKHNEHVPAPHIVRLASVRGRNMKAPPLEIPKGEDGRPQLRSKFHIESPKQGSTPIWSRFDSDESADQPARQQEPCSTKTSTGRNESSSAQHHRSIATNYTHTVGAQSCSSLSQDGLSEDDTDEMEAEVIQDAVQVSIARQISVSKDQSRVLGPLRMNPVNGQGSVEIKSPVTPRLIESKKGAFSPVATTQKSKRVVLRRMGGV</sequence>
<comment type="caution">
    <text evidence="2">The sequence shown here is derived from an EMBL/GenBank/DDBJ whole genome shotgun (WGS) entry which is preliminary data.</text>
</comment>
<gene>
    <name evidence="2" type="ORF">E4U42_005968</name>
</gene>
<feature type="compositionally biased region" description="Polar residues" evidence="1">
    <location>
        <begin position="376"/>
        <end position="400"/>
    </location>
</feature>
<proteinExistence type="predicted"/>
<dbReference type="AlphaFoldDB" id="A0A8K0NH27"/>
<protein>
    <submittedName>
        <fullName evidence="2">Uncharacterized protein</fullName>
    </submittedName>
</protein>
<evidence type="ECO:0000313" key="2">
    <source>
        <dbReference type="EMBL" id="KAG5921133.1"/>
    </source>
</evidence>
<feature type="region of interest" description="Disordered" evidence="1">
    <location>
        <begin position="111"/>
        <end position="195"/>
    </location>
</feature>
<feature type="compositionally biased region" description="Polar residues" evidence="1">
    <location>
        <begin position="280"/>
        <end position="298"/>
    </location>
</feature>
<dbReference type="Proteomes" id="UP000811619">
    <property type="component" value="Unassembled WGS sequence"/>
</dbReference>
<dbReference type="EMBL" id="SRPY01000578">
    <property type="protein sequence ID" value="KAG5921133.1"/>
    <property type="molecule type" value="Genomic_DNA"/>
</dbReference>
<organism evidence="2 3">
    <name type="scientific">Claviceps africana</name>
    <dbReference type="NCBI Taxonomy" id="83212"/>
    <lineage>
        <taxon>Eukaryota</taxon>
        <taxon>Fungi</taxon>
        <taxon>Dikarya</taxon>
        <taxon>Ascomycota</taxon>
        <taxon>Pezizomycotina</taxon>
        <taxon>Sordariomycetes</taxon>
        <taxon>Hypocreomycetidae</taxon>
        <taxon>Hypocreales</taxon>
        <taxon>Clavicipitaceae</taxon>
        <taxon>Claviceps</taxon>
    </lineage>
</organism>
<accession>A0A8K0NH27</accession>
<reference evidence="2" key="1">
    <citation type="journal article" date="2020" name="bioRxiv">
        <title>Whole genome comparisons of ergot fungi reveals the divergence and evolution of species within the genus Claviceps are the result of varying mechanisms driving genome evolution and host range expansion.</title>
        <authorList>
            <person name="Wyka S.A."/>
            <person name="Mondo S.J."/>
            <person name="Liu M."/>
            <person name="Dettman J."/>
            <person name="Nalam V."/>
            <person name="Broders K.D."/>
        </authorList>
    </citation>
    <scope>NUCLEOTIDE SEQUENCE</scope>
    <source>
        <strain evidence="2">CCC 489</strain>
    </source>
</reference>
<evidence type="ECO:0000313" key="3">
    <source>
        <dbReference type="Proteomes" id="UP000811619"/>
    </source>
</evidence>
<name>A0A8K0NH27_9HYPO</name>
<feature type="compositionally biased region" description="Polar residues" evidence="1">
    <location>
        <begin position="177"/>
        <end position="194"/>
    </location>
</feature>
<evidence type="ECO:0000256" key="1">
    <source>
        <dbReference type="SAM" id="MobiDB-lite"/>
    </source>
</evidence>
<feature type="region of interest" description="Disordered" evidence="1">
    <location>
        <begin position="324"/>
        <end position="400"/>
    </location>
</feature>